<reference evidence="1" key="1">
    <citation type="submission" date="2023-04" db="EMBL/GenBank/DDBJ databases">
        <title>Draft Genome sequencing of Naganishia species isolated from polar environments using Oxford Nanopore Technology.</title>
        <authorList>
            <person name="Leo P."/>
            <person name="Venkateswaran K."/>
        </authorList>
    </citation>
    <scope>NUCLEOTIDE SEQUENCE</scope>
    <source>
        <strain evidence="1">MNA-CCFEE 5262</strain>
    </source>
</reference>
<dbReference type="EMBL" id="JASBWS010000003">
    <property type="protein sequence ID" value="KAJ9116665.1"/>
    <property type="molecule type" value="Genomic_DNA"/>
</dbReference>
<comment type="caution">
    <text evidence="1">The sequence shown here is derived from an EMBL/GenBank/DDBJ whole genome shotgun (WGS) entry which is preliminary data.</text>
</comment>
<dbReference type="Proteomes" id="UP001230649">
    <property type="component" value="Unassembled WGS sequence"/>
</dbReference>
<organism evidence="1 2">
    <name type="scientific">Naganishia adeliensis</name>
    <dbReference type="NCBI Taxonomy" id="92952"/>
    <lineage>
        <taxon>Eukaryota</taxon>
        <taxon>Fungi</taxon>
        <taxon>Dikarya</taxon>
        <taxon>Basidiomycota</taxon>
        <taxon>Agaricomycotina</taxon>
        <taxon>Tremellomycetes</taxon>
        <taxon>Filobasidiales</taxon>
        <taxon>Filobasidiaceae</taxon>
        <taxon>Naganishia</taxon>
    </lineage>
</organism>
<name>A0ACC2WY10_9TREE</name>
<gene>
    <name evidence="1" type="ORF">QFC20_000599</name>
</gene>
<evidence type="ECO:0000313" key="2">
    <source>
        <dbReference type="Proteomes" id="UP001230649"/>
    </source>
</evidence>
<evidence type="ECO:0000313" key="1">
    <source>
        <dbReference type="EMBL" id="KAJ9116665.1"/>
    </source>
</evidence>
<proteinExistence type="predicted"/>
<accession>A0ACC2WY10</accession>
<sequence length="922" mass="101786">MQSKRPVVDGTIDPSDQVKIGRDTKRVRRSPLQEEGTEEVVRGIRRRFALSNIRPLPTLLAKLITPKLPSPSQFPVLNTNLDKTHQLPLPKTILNALPYSYAQPTILSRSHDPRYFLAFFPRVSDETRRRLSQQAAASLHVTTLATNQAMQDIVNGADPGLATSAIPSANDMGTQGYDTEIEEYEDFGGVLVLYTRPDPSPNRIVYSHTFDIYASWKTDYCALDCKWLFPPRKWVFDESVDKGKQDQKNGEASAGINTATKGATHGETNGITHDDEMKGIFGDDESDEAVKQEESDQSTDWKSPGLRRTPAVGPLQPTYSSTNPHPSFVVLHADHRLNLYFSALPTFPPTTTARSNNQISSIGPNAQYPKLDVIACPILTPSVVLHESAESPTTGNGNMVKPENGKPDSSAASSPEQPLLQQQQQQILQQQQQTNGGEMPEGESITVNRRTSAVTTRAMPRKARQIRPGQATIYMREEDETIWVGFRSYRPTRLCIPIDPAQMSSAAPTQALAQNGGAFSVENGNINPTGYNKSPANTGISTDVVNLLRTMPRERSANELSIEALASIGVMRGGNGLTHAANSPAQDATIDHTAALQAVKALRIEFSGVLEGEEEDWICVTELRLDLISGVPSVSARPIPQINFPYSSDDESVRPKLLGFSFVDHNVAQTSSQAIAKDSDQGDIYAKEGRDLDLIMIFTQLGHETSKNLRMEHYKLSRQELDVSDAFALLSPSDKSIRKPEIKDLSRLEWLSNTIETKLLPVNMICVWRASGFTDDASIALLLRESADQRIKEIALTNRGLEYTATEMILKPALDFLLSHPLALKLLLAICNEIRGFALFVTRNTLPSAPYPGSSQTALLLDAVSTSQLQNVLRDRVENLGIRISHWERVLHQLSQSQEGVAIGKKAICHQWYHQAYGVRPH</sequence>
<protein>
    <submittedName>
        <fullName evidence="1">Uncharacterized protein</fullName>
    </submittedName>
</protein>
<keyword evidence="2" id="KW-1185">Reference proteome</keyword>